<dbReference type="InterPro" id="IPR000719">
    <property type="entry name" value="Prot_kinase_dom"/>
</dbReference>
<reference evidence="9 10" key="1">
    <citation type="submission" date="2013-11" db="EMBL/GenBank/DDBJ databases">
        <title>The Genome Sequence of Plasmodium yoelii 17X.</title>
        <authorList>
            <consortium name="The Broad Institute Genomics Platform"/>
            <consortium name="The Broad Institute Genome Sequencing Center for Infectious Disease"/>
            <person name="Neafsey D."/>
            <person name="Adams J."/>
            <person name="Walker B."/>
            <person name="Young S.K."/>
            <person name="Zeng Q."/>
            <person name="Gargeya S."/>
            <person name="Fitzgerald M."/>
            <person name="Haas B."/>
            <person name="Abouelleil A."/>
            <person name="Alvarado L."/>
            <person name="Chapman S.B."/>
            <person name="Gainer-Dewar J."/>
            <person name="Goldberg J."/>
            <person name="Griggs A."/>
            <person name="Gujja S."/>
            <person name="Hansen M."/>
            <person name="Howarth C."/>
            <person name="Imamovic A."/>
            <person name="Ireland A."/>
            <person name="Larimer J."/>
            <person name="McCowan C."/>
            <person name="Murphy C."/>
            <person name="Pearson M."/>
            <person name="Poon T.W."/>
            <person name="Priest M."/>
            <person name="Roberts A."/>
            <person name="Saif S."/>
            <person name="Shea T."/>
            <person name="Sykes S."/>
            <person name="Wortman J."/>
            <person name="Nusbaum C."/>
            <person name="Birren B."/>
        </authorList>
    </citation>
    <scope>NUCLEOTIDE SEQUENCE [LARGE SCALE GENOMIC DNA]</scope>
    <source>
        <strain evidence="9 10">17X</strain>
    </source>
</reference>
<keyword evidence="5 9" id="KW-0418">Kinase</keyword>
<dbReference type="EMBL" id="KI635825">
    <property type="protein sequence ID" value="ETB56316.1"/>
    <property type="molecule type" value="Genomic_DNA"/>
</dbReference>
<dbReference type="Pfam" id="PF00069">
    <property type="entry name" value="Pkinase"/>
    <property type="match status" value="1"/>
</dbReference>
<dbReference type="GO" id="GO:0005737">
    <property type="term" value="C:cytoplasm"/>
    <property type="evidence" value="ECO:0007669"/>
    <property type="project" value="TreeGrafter"/>
</dbReference>
<feature type="region of interest" description="Disordered" evidence="7">
    <location>
        <begin position="1622"/>
        <end position="1642"/>
    </location>
</feature>
<sequence length="2162" mass="253658">MLDTAKWKNEWNDELRSIPHVETVNEYDFELTENIFLIWRFLKLYHSAIPQVRSLIDFIATKKPEMLQWGDHIDSAIQRGVVKGQKLFNVLVSSGKKIQSRYSKKKLSDTLQYYHIKNYIILEKINTGSVGQVHLALDKNTDMLVAAKAIDKSTVQGDEGLFQKLKDEIIVSCRMNHPCVVKTIKILETRDKIIQIMEYCDGGDLISYVRNVLYLEELSAQYFFRKILDGLKYMHSNKIAHRDLKPENIFLCKKVLNQKEKTLIRIGKLPSCFEYELKIGDFGACCFNDASNTLHYDIVGTLSYAAPEVLGCDKHNGYDSEKADIWSLGIILYAMLFGLLPFDNEEKDIKEAHKEIVNNKIVFPKNRINRCSNNVKNLLIGMLNINPINRLSLDQVINDPWVANVAKNKLEISYLNRKINVPISSTVGNPIYVNKNPWNFNIYNNVALMNNSNNTKEKVLNLKSDYEKKNQKQFIEDNSTGIASPPSNSTHTTYSSRYVIPSNAQSCNGNLINFYNIYEKGPTVLNKGNNDLYLCDNNGVLYNKLKNYDDQKANNITNYYTGLVNTYKNNTVDLNNNNNKGKEELSNSKIVSPKLSEEANIQNKYIYEQIKYVENDTKINEKQIYISEKSLNVIYYDQNKSIESVYLDNKQLNKNNYYNSKLLENREYINNQYFPEKLNDSKILSNKEHNLYLNQNGIYQNSRYDAIPQEKKHNNLSTNMPNIIHHEKYYLLKNSDGRIITPCYTPGNPLKTEENKKYNLFTSKKSTNEHNDYDPYNNENNISTNSKNFLQNYTHNIPNYIKKDENTTINKNNNIEMIIPPNDKDNYNNNEYNYYYYDNNGKYVKCSVNYQNDPKYILSSTSSILSKNKINTSNNYYNNNDVRYSNYCDYNRMISEYASKSNASYSIDEINIKNNQNHKISSHSNLDHNSWGLNNQPDKPDKNNEAYICMTEQNSKIIIDDQHKDKKGVYQINKYDEKEKNDIKDKIKNDNENENREINEINKPINKQNKNDDQKHCLNYTSKQSDKINNCDNSKLFSDNKNHAVDYATNFNDSRNNCSDNNICNMENKRDIYIFRKDDNICNNINNQNIKYDCYKNMNKTSSNNIIIPLINKKMETNRKSASYSENLINANLKPINRYTYLNTFCEKQDTHISDNDNDNDDQKNGFKITNIRNNINKYASDFKNRQNDCNIKNEDYSYYKIKKNKNKPIKNSQSGSLQSSISSTSLTELSNDSSIDCINNISCKKLQEQNLKFVSATKENKTDKCEIINKCNENESNRTQHNTNNNNDNNTDINNLNMCSTSNNVMQRNELLDAKKISKNCKISNLVKKELDGRNKKKEQQYSEIDKLSKNKSIYIEGDKKKNKIKKKSIENSECINNKQQNNSNREYFLKLKKNIYSKENISQLIFLKYCNHYYMRKHNIKIHKIFSNVKREAKKSNADTLQYLKKWDLYYHKRRNHKHDKKGRKKKAKKYKGEIKESKYGEINVQNSGREQILKKTNKSQNIVINSNTPSEYLYINKQSEENILENKINFKNNNKKETHKDNHNCDMAKSFFTSNKIYYKKTQINTIYHNRCSYSDCEYSYDLCNSNIKINNNPYYLESKNNNGIQKEEKILYSHNGFNKRHPKEHNKKHNFENSTNKENTPYSFEHNRYFPLDKQNLFNENVHQDFDQNNKLIDCKKETFSKKILTNETISCIKRSYSLIDYKDVHIDDIFFQKNCTNKKENKNNEKKDKHEDTFNAKLSSHTKKINIITNNNTIFNNSNDLNDKAIYMNNVPKEKINKIPETNLTNDIPNKIQTNNNIVSTMFIDNNSSIVQNYSHVSDIYNNHGGILNCRQIVELNDNKDVFENGKKIYILKKNETQNYAINKINGNINVESYFDSNNLMLSEPVFEKEYNLYQSQKITILKDTVMKNKNEVVIPTNYNTSQTNNYIKKQSNYNMNEMANNFLKKPNNYENAKNNYLRFNDLLINKKNTLSKDNLTLDQFNKTNKFIKACNLNSDYCRNYEKNKHNIENILQQNTEHHEGKMVHQIDKDKIIDSEKSPNNVIMYNISTIDQSNHMKKDLMAKQFNTNRNVKVGHAIWKNNYDLIKDSREFRENNHAEDIKDYLTLNKTFVQYFSKTKKTNNEEKNNITKKIYQNDGNVAQPMLKWINIFSRNSQKY</sequence>
<evidence type="ECO:0000313" key="10">
    <source>
        <dbReference type="Proteomes" id="UP000018538"/>
    </source>
</evidence>
<keyword evidence="10" id="KW-1185">Reference proteome</keyword>
<dbReference type="PROSITE" id="PS00108">
    <property type="entry name" value="PROTEIN_KINASE_ST"/>
    <property type="match status" value="1"/>
</dbReference>
<evidence type="ECO:0000256" key="7">
    <source>
        <dbReference type="SAM" id="MobiDB-lite"/>
    </source>
</evidence>
<dbReference type="PANTHER" id="PTHR24346">
    <property type="entry name" value="MAP/MICROTUBULE AFFINITY-REGULATING KINASE"/>
    <property type="match status" value="1"/>
</dbReference>
<dbReference type="Gene3D" id="1.10.510.10">
    <property type="entry name" value="Transferase(Phosphotransferase) domain 1"/>
    <property type="match status" value="1"/>
</dbReference>
<dbReference type="GO" id="GO:0035556">
    <property type="term" value="P:intracellular signal transduction"/>
    <property type="evidence" value="ECO:0007669"/>
    <property type="project" value="TreeGrafter"/>
</dbReference>
<comment type="subunit">
    <text evidence="1">Monomer.</text>
</comment>
<accession>V7P9U1</accession>
<dbReference type="GO" id="GO:0005524">
    <property type="term" value="F:ATP binding"/>
    <property type="evidence" value="ECO:0007669"/>
    <property type="project" value="UniProtKB-KW"/>
</dbReference>
<evidence type="ECO:0000256" key="5">
    <source>
        <dbReference type="ARBA" id="ARBA00022777"/>
    </source>
</evidence>
<evidence type="ECO:0000313" key="9">
    <source>
        <dbReference type="EMBL" id="ETB56316.1"/>
    </source>
</evidence>
<evidence type="ECO:0000259" key="8">
    <source>
        <dbReference type="PROSITE" id="PS50011"/>
    </source>
</evidence>
<feature type="region of interest" description="Disordered" evidence="7">
    <location>
        <begin position="919"/>
        <end position="939"/>
    </location>
</feature>
<keyword evidence="2" id="KW-0723">Serine/threonine-protein kinase</keyword>
<name>V7P9U1_PLAYE</name>
<dbReference type="OrthoDB" id="193931at2759"/>
<dbReference type="InterPro" id="IPR008271">
    <property type="entry name" value="Ser/Thr_kinase_AS"/>
</dbReference>
<feature type="domain" description="Protein kinase" evidence="8">
    <location>
        <begin position="119"/>
        <end position="402"/>
    </location>
</feature>
<keyword evidence="6" id="KW-0067">ATP-binding</keyword>
<dbReference type="GO" id="GO:0004674">
    <property type="term" value="F:protein serine/threonine kinase activity"/>
    <property type="evidence" value="ECO:0007669"/>
    <property type="project" value="UniProtKB-KW"/>
</dbReference>
<evidence type="ECO:0000256" key="2">
    <source>
        <dbReference type="ARBA" id="ARBA00022527"/>
    </source>
</evidence>
<dbReference type="PROSITE" id="PS50011">
    <property type="entry name" value="PROTEIN_KINASE_DOM"/>
    <property type="match status" value="1"/>
</dbReference>
<dbReference type="FunFam" id="1.10.510.10:FF:000571">
    <property type="entry name" value="Maternal embryonic leucine zipper kinase"/>
    <property type="match status" value="1"/>
</dbReference>
<feature type="compositionally biased region" description="Basic residues" evidence="7">
    <location>
        <begin position="1622"/>
        <end position="1632"/>
    </location>
</feature>
<dbReference type="SMART" id="SM00220">
    <property type="entry name" value="S_TKc"/>
    <property type="match status" value="1"/>
</dbReference>
<protein>
    <submittedName>
        <fullName evidence="9">CAMK/CAMKL protein kinase</fullName>
    </submittedName>
</protein>
<evidence type="ECO:0000256" key="1">
    <source>
        <dbReference type="ARBA" id="ARBA00011245"/>
    </source>
</evidence>
<gene>
    <name evidence="9" type="ORF">YYC_05748</name>
</gene>
<organism evidence="9 10">
    <name type="scientific">Plasmodium yoelii 17X</name>
    <dbReference type="NCBI Taxonomy" id="1323249"/>
    <lineage>
        <taxon>Eukaryota</taxon>
        <taxon>Sar</taxon>
        <taxon>Alveolata</taxon>
        <taxon>Apicomplexa</taxon>
        <taxon>Aconoidasida</taxon>
        <taxon>Haemosporida</taxon>
        <taxon>Plasmodiidae</taxon>
        <taxon>Plasmodium</taxon>
        <taxon>Plasmodium (Vinckeia)</taxon>
    </lineage>
</organism>
<evidence type="ECO:0000256" key="6">
    <source>
        <dbReference type="ARBA" id="ARBA00022840"/>
    </source>
</evidence>
<keyword evidence="3" id="KW-0808">Transferase</keyword>
<dbReference type="SUPFAM" id="SSF56112">
    <property type="entry name" value="Protein kinase-like (PK-like)"/>
    <property type="match status" value="1"/>
</dbReference>
<dbReference type="Proteomes" id="UP000018538">
    <property type="component" value="Unassembled WGS sequence"/>
</dbReference>
<proteinExistence type="predicted"/>
<dbReference type="InterPro" id="IPR011009">
    <property type="entry name" value="Kinase-like_dom_sf"/>
</dbReference>
<evidence type="ECO:0000256" key="4">
    <source>
        <dbReference type="ARBA" id="ARBA00022741"/>
    </source>
</evidence>
<evidence type="ECO:0000256" key="3">
    <source>
        <dbReference type="ARBA" id="ARBA00022679"/>
    </source>
</evidence>
<keyword evidence="4" id="KW-0547">Nucleotide-binding</keyword>
<dbReference type="PANTHER" id="PTHR24346:SF82">
    <property type="entry name" value="KP78A-RELATED"/>
    <property type="match status" value="1"/>
</dbReference>
<feature type="compositionally biased region" description="Polar residues" evidence="7">
    <location>
        <begin position="919"/>
        <end position="937"/>
    </location>
</feature>